<evidence type="ECO:0000313" key="2">
    <source>
        <dbReference type="RefSeq" id="XP_026672809.1"/>
    </source>
</evidence>
<name>A0AAJ7S7G7_9HYME</name>
<proteinExistence type="predicted"/>
<gene>
    <name evidence="2" type="primary">LOC113464817</name>
</gene>
<dbReference type="Proteomes" id="UP000694925">
    <property type="component" value="Unplaced"/>
</dbReference>
<keyword evidence="1" id="KW-1185">Reference proteome</keyword>
<organism evidence="1 2">
    <name type="scientific">Ceratina calcarata</name>
    <dbReference type="NCBI Taxonomy" id="156304"/>
    <lineage>
        <taxon>Eukaryota</taxon>
        <taxon>Metazoa</taxon>
        <taxon>Ecdysozoa</taxon>
        <taxon>Arthropoda</taxon>
        <taxon>Hexapoda</taxon>
        <taxon>Insecta</taxon>
        <taxon>Pterygota</taxon>
        <taxon>Neoptera</taxon>
        <taxon>Endopterygota</taxon>
        <taxon>Hymenoptera</taxon>
        <taxon>Apocrita</taxon>
        <taxon>Aculeata</taxon>
        <taxon>Apoidea</taxon>
        <taxon>Anthophila</taxon>
        <taxon>Apidae</taxon>
        <taxon>Ceratina</taxon>
        <taxon>Zadontomerus</taxon>
    </lineage>
</organism>
<dbReference type="RefSeq" id="XP_026672809.1">
    <property type="nucleotide sequence ID" value="XM_026817008.1"/>
</dbReference>
<sequence>MQIGIDAICNSSKDTETVGGYTEVGKREKSTHYGRECPSLPNCYTCYPPGSTLLECRLEGDQPVAHVVQVPGRGCPVNQKTCLVVETKGTEFGPLSRIVSQPHEELTRSAEALMPCQTQTSQLPMSYCLESSECRGGPVARAVIVPTNNCPSSKVTTMETTNEGHYDKPTSKIVYGPTIKETTAPICNDEPVTVINCKANRKQTAVRLTRCLVNANPGAKTHFETCVARDGSCPTTMGFVRPCDQDPTQQSVVETSIDECGISNACMDTCSQDDKFCGCLESRPCKAGPTAKITQHNARDTVQDTRPVVNRFEESTEKVYRTPPDCVVTCSGYKKPRFKCPAKDFHPRIERRNGLDPGDQEYTSNPFKRPIKKQRQVCPRHCCPPIHKPKSTSHGQCQRAQSAISRLSEHCLPIERPKSCLDSPSRLKYQPDSGDHASQPMGMFVPCTSTVEPSHKSRTDPPDLKPIKCVLVPCTIVSKTEEEVKSEKIDREQTRKTKRCVEECPKVKVEKMVPCSKGFTVEIKSEELLTRYREYMSPNTLYRYETSRSKRNGLQDEMKLPVPRMVLELKNKEIEELCREGSAKFDAKDECPC</sequence>
<dbReference type="GeneID" id="113464817"/>
<reference evidence="2" key="1">
    <citation type="submission" date="2025-08" db="UniProtKB">
        <authorList>
            <consortium name="RefSeq"/>
        </authorList>
    </citation>
    <scope>IDENTIFICATION</scope>
    <source>
        <tissue evidence="2">Whole body</tissue>
    </source>
</reference>
<dbReference type="AlphaFoldDB" id="A0AAJ7S7G7"/>
<dbReference type="KEGG" id="ccal:113464817"/>
<evidence type="ECO:0000313" key="1">
    <source>
        <dbReference type="Proteomes" id="UP000694925"/>
    </source>
</evidence>
<accession>A0AAJ7S7G7</accession>
<protein>
    <submittedName>
        <fullName evidence="2">Uncharacterized protein LOC113464817</fullName>
    </submittedName>
</protein>